<reference evidence="2" key="1">
    <citation type="submission" date="2021-02" db="EMBL/GenBank/DDBJ databases">
        <authorList>
            <person name="Steward A R."/>
        </authorList>
    </citation>
    <scope>NUCLEOTIDE SEQUENCE</scope>
</reference>
<proteinExistence type="predicted"/>
<name>A0A821XSP2_9NEOP</name>
<dbReference type="EMBL" id="CAJOBZ010000071">
    <property type="protein sequence ID" value="CAF4949525.1"/>
    <property type="molecule type" value="Genomic_DNA"/>
</dbReference>
<comment type="caution">
    <text evidence="2">The sequence shown here is derived from an EMBL/GenBank/DDBJ whole genome shotgun (WGS) entry which is preliminary data.</text>
</comment>
<evidence type="ECO:0000256" key="1">
    <source>
        <dbReference type="SAM" id="MobiDB-lite"/>
    </source>
</evidence>
<organism evidence="2 3">
    <name type="scientific">Pieris macdunnoughi</name>
    <dbReference type="NCBI Taxonomy" id="345717"/>
    <lineage>
        <taxon>Eukaryota</taxon>
        <taxon>Metazoa</taxon>
        <taxon>Ecdysozoa</taxon>
        <taxon>Arthropoda</taxon>
        <taxon>Hexapoda</taxon>
        <taxon>Insecta</taxon>
        <taxon>Pterygota</taxon>
        <taxon>Neoptera</taxon>
        <taxon>Endopterygota</taxon>
        <taxon>Lepidoptera</taxon>
        <taxon>Glossata</taxon>
        <taxon>Ditrysia</taxon>
        <taxon>Papilionoidea</taxon>
        <taxon>Pieridae</taxon>
        <taxon>Pierinae</taxon>
        <taxon>Pieris</taxon>
    </lineage>
</organism>
<accession>A0A821XSP2</accession>
<evidence type="ECO:0000313" key="2">
    <source>
        <dbReference type="EMBL" id="CAF4949525.1"/>
    </source>
</evidence>
<sequence length="104" mass="11122">MTGSASSYKLLQASYVFCSTVPNEKSAKYRGGALLTDRDRTAAAGYGATNVTGTTSMLMHGVRLRDNHLGRWCSITSHRPAPAVSSSAVEHCTSSPSHTHDRSH</sequence>
<evidence type="ECO:0000313" key="3">
    <source>
        <dbReference type="Proteomes" id="UP000663880"/>
    </source>
</evidence>
<feature type="region of interest" description="Disordered" evidence="1">
    <location>
        <begin position="83"/>
        <end position="104"/>
    </location>
</feature>
<keyword evidence="3" id="KW-1185">Reference proteome</keyword>
<dbReference type="Proteomes" id="UP000663880">
    <property type="component" value="Unassembled WGS sequence"/>
</dbReference>
<dbReference type="AlphaFoldDB" id="A0A821XSP2"/>
<gene>
    <name evidence="2" type="ORF">PMACD_LOCUS15539</name>
</gene>
<protein>
    <submittedName>
        <fullName evidence="2">Uncharacterized protein</fullName>
    </submittedName>
</protein>
<feature type="compositionally biased region" description="Polar residues" evidence="1">
    <location>
        <begin position="84"/>
        <end position="97"/>
    </location>
</feature>